<protein>
    <submittedName>
        <fullName evidence="1">Unnamed protein product</fullName>
    </submittedName>
</protein>
<sequence>MKLQFVFISVWLQIVQASSTWHFYSNPEYKVMACKAGLESVATWCSEGSSKSYKCACTNEPELGSWLNCVYNQTTENDVFAAESQVIKYCDKVKATLTHDKLKDSYANATNYLIDVSKDESFNKTNPINYPITFNKKASKAYKGYYIGYKHRYDNVTTSHYLGIVSLSMWVALFAFASVLHWIGRLFPSSKKALTGSIIDNYRKFIALAPTFNKSHLQPVDKLWAHGYFPTRFESIVLIIHFIYTAVACSAIGFTYTKGDMVFKNYMAGTSRYYGDRSGIILSYQLPLLFLYAGRNNFLQWLTGWPYYRFVTFHMWLARIIMFQVLVHSLAFVAQSDALGKTHSRLQAHYYIYGIVSTVAGCLILPLALQPIRKFAYEIFLFVHIVLVVMFTWTAYLHAEYLHYGSFYWVCCGIWLFDRFVRLLRAFAFGIKTAKASFLVDEATIKLTVPCPNYMKPFPGSHVFVQFLTPTTFWQSHPFTIVSSTTDENQFYLYCKVKNGITKKLLQKFQATEGSEVNIKVLIEGFYGSESPYHHYDKAVLIAGGNGISGPFSHALKLATSEVSKTETKLFWQVRDYSVLNWLGEELMQLKNTKVYPIIYVSDPNSSIDSVHLKSSSFDNSDNDSCEKNSPGENIKDANYSHSFMMDKFGFIEFHQGRLNATEIVASEIRESAGSVAIGACGHPAMVDEVRVAVKNNLSGSNKRVEYFEEMQAW</sequence>
<evidence type="ECO:0000313" key="2">
    <source>
        <dbReference type="Proteomes" id="UP001165064"/>
    </source>
</evidence>
<comment type="caution">
    <text evidence="1">The sequence shown here is derived from an EMBL/GenBank/DDBJ whole genome shotgun (WGS) entry which is preliminary data.</text>
</comment>
<organism evidence="1 2">
    <name type="scientific">Ambrosiozyma monospora</name>
    <name type="common">Yeast</name>
    <name type="synonym">Endomycopsis monosporus</name>
    <dbReference type="NCBI Taxonomy" id="43982"/>
    <lineage>
        <taxon>Eukaryota</taxon>
        <taxon>Fungi</taxon>
        <taxon>Dikarya</taxon>
        <taxon>Ascomycota</taxon>
        <taxon>Saccharomycotina</taxon>
        <taxon>Pichiomycetes</taxon>
        <taxon>Pichiales</taxon>
        <taxon>Pichiaceae</taxon>
        <taxon>Ambrosiozyma</taxon>
    </lineage>
</organism>
<name>A0ACB5ST32_AMBMO</name>
<evidence type="ECO:0000313" key="1">
    <source>
        <dbReference type="EMBL" id="GME70763.1"/>
    </source>
</evidence>
<dbReference type="Proteomes" id="UP001165064">
    <property type="component" value="Unassembled WGS sequence"/>
</dbReference>
<dbReference type="EMBL" id="BSXS01000090">
    <property type="protein sequence ID" value="GME70763.1"/>
    <property type="molecule type" value="Genomic_DNA"/>
</dbReference>
<keyword evidence="2" id="KW-1185">Reference proteome</keyword>
<accession>A0ACB5ST32</accession>
<gene>
    <name evidence="1" type="ORF">Amon02_000032700</name>
</gene>
<reference evidence="1" key="1">
    <citation type="submission" date="2023-04" db="EMBL/GenBank/DDBJ databases">
        <title>Ambrosiozyma monospora NBRC 10751.</title>
        <authorList>
            <person name="Ichikawa N."/>
            <person name="Sato H."/>
            <person name="Tonouchi N."/>
        </authorList>
    </citation>
    <scope>NUCLEOTIDE SEQUENCE</scope>
    <source>
        <strain evidence="1">NBRC 10751</strain>
    </source>
</reference>
<proteinExistence type="predicted"/>